<dbReference type="InterPro" id="IPR051083">
    <property type="entry name" value="GrpII_Intron_Splice-Mob/Def"/>
</dbReference>
<dbReference type="Pfam" id="PF21368">
    <property type="entry name" value="AI2M-like_HNH"/>
    <property type="match status" value="1"/>
</dbReference>
<dbReference type="PROSITE" id="PS50878">
    <property type="entry name" value="RT_POL"/>
    <property type="match status" value="1"/>
</dbReference>
<evidence type="ECO:0000313" key="3">
    <source>
        <dbReference type="Proteomes" id="UP000195152"/>
    </source>
</evidence>
<dbReference type="Pfam" id="PF01348">
    <property type="entry name" value="Intron_maturas2"/>
    <property type="match status" value="1"/>
</dbReference>
<dbReference type="InterPro" id="IPR043502">
    <property type="entry name" value="DNA/RNA_pol_sf"/>
</dbReference>
<organism evidence="2 3">
    <name type="scientific">Bacillus thuringiensis serovar mexicanensis</name>
    <dbReference type="NCBI Taxonomy" id="180868"/>
    <lineage>
        <taxon>Bacteria</taxon>
        <taxon>Bacillati</taxon>
        <taxon>Bacillota</taxon>
        <taxon>Bacilli</taxon>
        <taxon>Bacillales</taxon>
        <taxon>Bacillaceae</taxon>
        <taxon>Bacillus</taxon>
        <taxon>Bacillus cereus group</taxon>
    </lineage>
</organism>
<protein>
    <submittedName>
        <fullName evidence="2">Group II intron reverse transcriptase/maturase</fullName>
    </submittedName>
</protein>
<dbReference type="AlphaFoldDB" id="A0A242WAD4"/>
<dbReference type="CDD" id="cd01651">
    <property type="entry name" value="RT_G2_intron"/>
    <property type="match status" value="1"/>
</dbReference>
<evidence type="ECO:0000313" key="2">
    <source>
        <dbReference type="EMBL" id="OTW50764.1"/>
    </source>
</evidence>
<feature type="domain" description="Reverse transcriptase" evidence="1">
    <location>
        <begin position="90"/>
        <end position="390"/>
    </location>
</feature>
<keyword evidence="2" id="KW-0548">Nucleotidyltransferase</keyword>
<dbReference type="GO" id="GO:0006397">
    <property type="term" value="P:mRNA processing"/>
    <property type="evidence" value="ECO:0007669"/>
    <property type="project" value="InterPro"/>
</dbReference>
<proteinExistence type="predicted"/>
<evidence type="ECO:0000259" key="1">
    <source>
        <dbReference type="PROSITE" id="PS50878"/>
    </source>
</evidence>
<dbReference type="PANTHER" id="PTHR34047:SF8">
    <property type="entry name" value="PROTEIN YKFC"/>
    <property type="match status" value="1"/>
</dbReference>
<comment type="caution">
    <text evidence="2">The sequence shown here is derived from an EMBL/GenBank/DDBJ whole genome shotgun (WGS) entry which is preliminary data.</text>
</comment>
<gene>
    <name evidence="2" type="ORF">BK699_09425</name>
</gene>
<dbReference type="SUPFAM" id="SSF56672">
    <property type="entry name" value="DNA/RNA polymerases"/>
    <property type="match status" value="1"/>
</dbReference>
<dbReference type="Proteomes" id="UP000195152">
    <property type="component" value="Unassembled WGS sequence"/>
</dbReference>
<dbReference type="Pfam" id="PF00078">
    <property type="entry name" value="RVT_1"/>
    <property type="match status" value="2"/>
</dbReference>
<dbReference type="InterPro" id="IPR000477">
    <property type="entry name" value="RT_dom"/>
</dbReference>
<dbReference type="InterPro" id="IPR024937">
    <property type="entry name" value="Domain_X"/>
</dbReference>
<sequence>MAKEGSQLVHDDNKQEGSEMLMRNPVYVLNTLSKNTIKENYKFKRLYRNLYNPEFYYKGYQEIYANPGNMTRGTINNTVDGFSKNRVSKIINNIKNGNYKPTPVKRVYIDKKGSKKKRPLGVPTFDDKLVQLVIKYILEAIYEPNFSENSHGFRKNRGCHTALKQIKKSGNGTKWFIEGDIQGFFDNIDHHILINLLRKRINDETLIGLIWKFLRAGYMEDWQFHKTFSGTPQGGILSPLLANIYLNELDIYMGKYAKKFGKGQPKDREVDKRYQYLHLKIKRGRKKADLLREQGKHNEAQELIEQVNEWVKERGQRPYYNPMSDKFKSLKYVRYADDFIVMIIGSKDDAKAIKSDIAQFLNEELKLTLSEEKTLITHSSKKATFLGYNVNITRNELFTKYSVKGVKRRHHNLKVRLEIPHEAWRNKLLALNVLEMKYVNGKETWKPKHRPEMAHLDDLEILHNYVLQIRGMYNYYKYAVNSTVLQKFSYVLEYSMYKTFANKYKSSIGKIKGKYCKNGVFIVNYKDKKGKQHSHSFYREGFRTVDITKMKTQENNIDNLLASRVHMSTTSLMDRLSANKCEHCGKTDSNLVMHHVRKMKDVEKGKAKWQKLMIARRRKTLAVCEDCHNEIHYDMRVELIAKKQKKITLTSN</sequence>
<dbReference type="InterPro" id="IPR049030">
    <property type="entry name" value="AI2M-like_HNH"/>
</dbReference>
<dbReference type="EMBL" id="NFCF01000063">
    <property type="protein sequence ID" value="OTW50764.1"/>
    <property type="molecule type" value="Genomic_DNA"/>
</dbReference>
<keyword evidence="2" id="KW-0695">RNA-directed DNA polymerase</keyword>
<dbReference type="PANTHER" id="PTHR34047">
    <property type="entry name" value="NUCLEAR INTRON MATURASE 1, MITOCHONDRIAL-RELATED"/>
    <property type="match status" value="1"/>
</dbReference>
<reference evidence="2 3" key="1">
    <citation type="submission" date="2016-10" db="EMBL/GenBank/DDBJ databases">
        <title>Comparative genomics of Bacillus thuringiensis reveals a path to pathogens against multiple invertebrate hosts.</title>
        <authorList>
            <person name="Zheng J."/>
            <person name="Gao Q."/>
            <person name="Liu H."/>
            <person name="Peng D."/>
            <person name="Ruan L."/>
            <person name="Sun M."/>
        </authorList>
    </citation>
    <scope>NUCLEOTIDE SEQUENCE [LARGE SCALE GENOMIC DNA]</scope>
    <source>
        <strain evidence="2">BGSC 4AC1</strain>
    </source>
</reference>
<accession>A0A242WAD4</accession>
<dbReference type="GO" id="GO:0003964">
    <property type="term" value="F:RNA-directed DNA polymerase activity"/>
    <property type="evidence" value="ECO:0007669"/>
    <property type="project" value="UniProtKB-KW"/>
</dbReference>
<name>A0A242WAD4_BACTU</name>
<keyword evidence="2" id="KW-0808">Transferase</keyword>